<evidence type="ECO:0000313" key="3">
    <source>
        <dbReference type="Proteomes" id="UP001211544"/>
    </source>
</evidence>
<dbReference type="InterPro" id="IPR041427">
    <property type="entry name" value="AbiJ-NTD3"/>
</dbReference>
<dbReference type="AlphaFoldDB" id="A0AAJ5QR55"/>
<evidence type="ECO:0000259" key="1">
    <source>
        <dbReference type="Pfam" id="PF18860"/>
    </source>
</evidence>
<dbReference type="EMBL" id="CP104761">
    <property type="protein sequence ID" value="WBG93554.1"/>
    <property type="molecule type" value="Genomic_DNA"/>
</dbReference>
<proteinExistence type="predicted"/>
<dbReference type="KEGG" id="kpie:N5580_22325"/>
<geneLocation type="plasmid" evidence="2 3">
    <name>pGABEKP28_3</name>
</geneLocation>
<feature type="domain" description="AbiJ-NTD3" evidence="1">
    <location>
        <begin position="100"/>
        <end position="265"/>
    </location>
</feature>
<accession>A0AAJ5QR55</accession>
<dbReference type="RefSeq" id="WP_269950776.1">
    <property type="nucleotide sequence ID" value="NZ_CP104761.1"/>
</dbReference>
<keyword evidence="2" id="KW-0614">Plasmid</keyword>
<keyword evidence="3" id="KW-1185">Reference proteome</keyword>
<gene>
    <name evidence="2" type="ORF">N5580_22325</name>
</gene>
<protein>
    <recommendedName>
        <fullName evidence="1">AbiJ-NTD3 domain-containing protein</fullName>
    </recommendedName>
</protein>
<evidence type="ECO:0000313" key="2">
    <source>
        <dbReference type="EMBL" id="WBG93554.1"/>
    </source>
</evidence>
<dbReference type="Proteomes" id="UP001211544">
    <property type="component" value="Plasmid pGABEKP28_3"/>
</dbReference>
<dbReference type="Pfam" id="PF18860">
    <property type="entry name" value="AbiJ_NTD3"/>
    <property type="match status" value="1"/>
</dbReference>
<organism evidence="2 3">
    <name type="scientific">Pantoea piersonii</name>
    <dbReference type="NCBI Taxonomy" id="2364647"/>
    <lineage>
        <taxon>Bacteria</taxon>
        <taxon>Pseudomonadati</taxon>
        <taxon>Pseudomonadota</taxon>
        <taxon>Gammaproteobacteria</taxon>
        <taxon>Enterobacterales</taxon>
        <taxon>Erwiniaceae</taxon>
        <taxon>Pantoea</taxon>
    </lineage>
</organism>
<sequence length="385" mass="44066">MMGSKQAQVQRLRDAIAEAIGSNVKSYNVPRVCTKFGIQDVVKEGDADEAHLSKKTYVKKRLLDLSQHELLKIAIAMLDEYEDNELSSVVSIINTGEPGNISQITRRGIIKLLNNYNPLFNDVDLYEGLNTFTKENLTSSSNIRFYYSSLEKDIEQHYIKNDDYTNEELLKRCGILECSQKNFLTFLEKMLDPVVRRDTEQEKLAAKLNELLRPDGYSAIITAYQSGHPVYALRHHEKGVKGNVKNLIFASVGAKPEFILTDAINNDVVITHHADKCLVYDEIPPPTGLKWDDMVGWWQRRENIIDSGEARNSLGKRLLRSVKMTGSPGEVLIFETYFKRFQKKYSRNLPALIPQVYLHLDPLSQKERETLSKPRALERQRGFVE</sequence>
<name>A0AAJ5QR55_9GAMM</name>
<reference evidence="2 3" key="1">
    <citation type="journal article" date="2022" name="J Glob Antimicrob Resist">
        <title>First complete genome of a multidrug resistant strain of the novel human pathogen Kalamiella piersonii (GABEKP28) identified in human saliva.</title>
        <authorList>
            <person name="McDonagh F."/>
            <person name="Singh N.K."/>
            <person name="Venkateswaran K."/>
            <person name="Lonappan A.M."/>
            <person name="Hallahan B."/>
            <person name="Tuohy A."/>
            <person name="Burke L."/>
            <person name="Kovarova A."/>
            <person name="Miliotis G."/>
        </authorList>
    </citation>
    <scope>NUCLEOTIDE SEQUENCE [LARGE SCALE GENOMIC DNA]</scope>
    <source>
        <strain evidence="2 3">GABEKP28</strain>
    </source>
</reference>